<dbReference type="InterPro" id="IPR008948">
    <property type="entry name" value="L-Aspartase-like"/>
</dbReference>
<organism evidence="1 2">
    <name type="scientific">Candidatus Sphingobacterium stercoripullorum</name>
    <dbReference type="NCBI Taxonomy" id="2838759"/>
    <lineage>
        <taxon>Bacteria</taxon>
        <taxon>Pseudomonadati</taxon>
        <taxon>Bacteroidota</taxon>
        <taxon>Sphingobacteriia</taxon>
        <taxon>Sphingobacteriales</taxon>
        <taxon>Sphingobacteriaceae</taxon>
        <taxon>Sphingobacterium</taxon>
    </lineage>
</organism>
<dbReference type="PANTHER" id="PTHR10362">
    <property type="entry name" value="HISTIDINE AMMONIA-LYASE"/>
    <property type="match status" value="1"/>
</dbReference>
<dbReference type="PROSITE" id="PS00488">
    <property type="entry name" value="PAL_HISTIDASE"/>
    <property type="match status" value="1"/>
</dbReference>
<dbReference type="Proteomes" id="UP000824156">
    <property type="component" value="Unassembled WGS sequence"/>
</dbReference>
<evidence type="ECO:0000313" key="2">
    <source>
        <dbReference type="Proteomes" id="UP000824156"/>
    </source>
</evidence>
<sequence length="183" mass="19732">MRVFKYGEEQLNSSLAIGIARGEVIGELTDATRGLIDQSAKRVQNIVDAGQVVYGINTGFGPLCTTRIDAKETATLQENILKSHAVGVGELIDVELSKLMLILKVQALSKGFSGIQLDTIDRIMWHIQEDVIPAVPKQGSVGASGDLAPLSHLFLPLIGHGKVWFKGELVETKEALAAYNLNP</sequence>
<dbReference type="Pfam" id="PF00221">
    <property type="entry name" value="Lyase_aromatic"/>
    <property type="match status" value="1"/>
</dbReference>
<gene>
    <name evidence="1" type="ORF">H9853_05360</name>
</gene>
<evidence type="ECO:0000313" key="1">
    <source>
        <dbReference type="EMBL" id="HIX54434.1"/>
    </source>
</evidence>
<dbReference type="GO" id="GO:0016841">
    <property type="term" value="F:ammonia-lyase activity"/>
    <property type="evidence" value="ECO:0007669"/>
    <property type="project" value="InterPro"/>
</dbReference>
<reference evidence="1" key="1">
    <citation type="journal article" date="2021" name="PeerJ">
        <title>Extensive microbial diversity within the chicken gut microbiome revealed by metagenomics and culture.</title>
        <authorList>
            <person name="Gilroy R."/>
            <person name="Ravi A."/>
            <person name="Getino M."/>
            <person name="Pursley I."/>
            <person name="Horton D.L."/>
            <person name="Alikhan N.F."/>
            <person name="Baker D."/>
            <person name="Gharbi K."/>
            <person name="Hall N."/>
            <person name="Watson M."/>
            <person name="Adriaenssens E.M."/>
            <person name="Foster-Nyarko E."/>
            <person name="Jarju S."/>
            <person name="Secka A."/>
            <person name="Antonio M."/>
            <person name="Oren A."/>
            <person name="Chaudhuri R.R."/>
            <person name="La Ragione R."/>
            <person name="Hildebrand F."/>
            <person name="Pallen M.J."/>
        </authorList>
    </citation>
    <scope>NUCLEOTIDE SEQUENCE</scope>
    <source>
        <strain evidence="1">1719</strain>
    </source>
</reference>
<reference evidence="1" key="2">
    <citation type="submission" date="2021-04" db="EMBL/GenBank/DDBJ databases">
        <authorList>
            <person name="Gilroy R."/>
        </authorList>
    </citation>
    <scope>NUCLEOTIDE SEQUENCE</scope>
    <source>
        <strain evidence="1">1719</strain>
    </source>
</reference>
<dbReference type="SUPFAM" id="SSF48557">
    <property type="entry name" value="L-aspartase-like"/>
    <property type="match status" value="1"/>
</dbReference>
<protein>
    <submittedName>
        <fullName evidence="1">Aromatic amino acid ammonia-lyase</fullName>
    </submittedName>
</protein>
<accession>A0A9D1W880</accession>
<dbReference type="EMBL" id="DXEZ01000149">
    <property type="protein sequence ID" value="HIX54434.1"/>
    <property type="molecule type" value="Genomic_DNA"/>
</dbReference>
<dbReference type="AlphaFoldDB" id="A0A9D1W880"/>
<dbReference type="Gene3D" id="1.10.275.10">
    <property type="entry name" value="Fumarase/aspartase (N-terminal domain)"/>
    <property type="match status" value="1"/>
</dbReference>
<name>A0A9D1W880_9SPHI</name>
<comment type="caution">
    <text evidence="1">The sequence shown here is derived from an EMBL/GenBank/DDBJ whole genome shotgun (WGS) entry which is preliminary data.</text>
</comment>
<feature type="non-terminal residue" evidence="1">
    <location>
        <position position="183"/>
    </location>
</feature>
<dbReference type="InterPro" id="IPR022313">
    <property type="entry name" value="Phe/His_NH3-lyase_AS"/>
</dbReference>
<dbReference type="InterPro" id="IPR001106">
    <property type="entry name" value="Aromatic_Lyase"/>
</dbReference>
<proteinExistence type="predicted"/>
<dbReference type="InterPro" id="IPR024083">
    <property type="entry name" value="Fumarase/histidase_N"/>
</dbReference>